<gene>
    <name evidence="2" type="ORF">KUV23_06260</name>
</gene>
<keyword evidence="3" id="KW-1185">Reference proteome</keyword>
<feature type="domain" description="GSCFA" evidence="1">
    <location>
        <begin position="21"/>
        <end position="256"/>
    </location>
</feature>
<proteinExistence type="predicted"/>
<organism evidence="2 3">
    <name type="scientific">Algoriphagus marincola</name>
    <dbReference type="NCBI Taxonomy" id="264027"/>
    <lineage>
        <taxon>Bacteria</taxon>
        <taxon>Pseudomonadati</taxon>
        <taxon>Bacteroidota</taxon>
        <taxon>Cytophagia</taxon>
        <taxon>Cytophagales</taxon>
        <taxon>Cyclobacteriaceae</taxon>
        <taxon>Algoriphagus</taxon>
    </lineage>
</organism>
<name>A0ABS7N2M2_9BACT</name>
<dbReference type="InterPro" id="IPR014982">
    <property type="entry name" value="GSCFA"/>
</dbReference>
<evidence type="ECO:0000313" key="3">
    <source>
        <dbReference type="Proteomes" id="UP000766609"/>
    </source>
</evidence>
<dbReference type="RefSeq" id="WP_222583472.1">
    <property type="nucleotide sequence ID" value="NZ_JAHVHP010000001.1"/>
</dbReference>
<dbReference type="Pfam" id="PF08885">
    <property type="entry name" value="GSCFA"/>
    <property type="match status" value="1"/>
</dbReference>
<dbReference type="Proteomes" id="UP000766609">
    <property type="component" value="Unassembled WGS sequence"/>
</dbReference>
<dbReference type="EMBL" id="JAHVHP010000001">
    <property type="protein sequence ID" value="MBY5950567.1"/>
    <property type="molecule type" value="Genomic_DNA"/>
</dbReference>
<accession>A0ABS7N2M2</accession>
<evidence type="ECO:0000313" key="2">
    <source>
        <dbReference type="EMBL" id="MBY5950567.1"/>
    </source>
</evidence>
<protein>
    <submittedName>
        <fullName evidence="2">GSCFA domain-containing protein</fullName>
    </submittedName>
</protein>
<sequence length="328" mass="37951">MNWFTSFEIPPASAPISHQSKILSMGSCFAKVVGSKLESCKFDVLTNPFGTIFHPTSLSQILNHAQFEDSIDESGILEREGLFFHYSAHSDLVGKSKAELNQKWNSKIKETHEYLSSGTHLILTFGTAWIYEHQDFGSVANCHKQPQKIFEKKLSSMQKMLLDLEITLGNISRSNPNLKFILTVSPVRHIKDGIPENQLSKSILCVLCHELEKKLESVSYFPAYEIMMDELRDYRFYKEDRIHPTAEAENYIWKRFSETYFLKETQIKISEIQKIQRELAHRPLNPQSGSHRKFLQNLRSKLEQMGTEFDFSKELEDTNQALERLINP</sequence>
<evidence type="ECO:0000259" key="1">
    <source>
        <dbReference type="Pfam" id="PF08885"/>
    </source>
</evidence>
<comment type="caution">
    <text evidence="2">The sequence shown here is derived from an EMBL/GenBank/DDBJ whole genome shotgun (WGS) entry which is preliminary data.</text>
</comment>
<reference evidence="2 3" key="1">
    <citation type="submission" date="2021-06" db="EMBL/GenBank/DDBJ databases">
        <title>44 bacteria genomes isolated from Dapeng, Shenzhen.</title>
        <authorList>
            <person name="Zheng W."/>
            <person name="Yu S."/>
            <person name="Huang Y."/>
        </authorList>
    </citation>
    <scope>NUCLEOTIDE SEQUENCE [LARGE SCALE GENOMIC DNA]</scope>
    <source>
        <strain evidence="2 3">DP5N14-6</strain>
    </source>
</reference>